<protein>
    <submittedName>
        <fullName evidence="2">Uncharacterized protein</fullName>
    </submittedName>
</protein>
<accession>A0A7R9AZN6</accession>
<evidence type="ECO:0000256" key="1">
    <source>
        <dbReference type="SAM" id="Coils"/>
    </source>
</evidence>
<organism evidence="2">
    <name type="scientific">Timema shepardi</name>
    <name type="common">Walking stick</name>
    <dbReference type="NCBI Taxonomy" id="629360"/>
    <lineage>
        <taxon>Eukaryota</taxon>
        <taxon>Metazoa</taxon>
        <taxon>Ecdysozoa</taxon>
        <taxon>Arthropoda</taxon>
        <taxon>Hexapoda</taxon>
        <taxon>Insecta</taxon>
        <taxon>Pterygota</taxon>
        <taxon>Neoptera</taxon>
        <taxon>Polyneoptera</taxon>
        <taxon>Phasmatodea</taxon>
        <taxon>Timematodea</taxon>
        <taxon>Timematoidea</taxon>
        <taxon>Timematidae</taxon>
        <taxon>Timema</taxon>
    </lineage>
</organism>
<feature type="coiled-coil region" evidence="1">
    <location>
        <begin position="150"/>
        <end position="177"/>
    </location>
</feature>
<keyword evidence="1" id="KW-0175">Coiled coil</keyword>
<dbReference type="AlphaFoldDB" id="A0A7R9AZN6"/>
<dbReference type="EMBL" id="OC003694">
    <property type="protein sequence ID" value="CAD7263598.1"/>
    <property type="molecule type" value="Genomic_DNA"/>
</dbReference>
<evidence type="ECO:0000313" key="2">
    <source>
        <dbReference type="EMBL" id="CAD7263598.1"/>
    </source>
</evidence>
<sequence length="179" mass="20660">MFTRTLAEIDKLFLFLRPSQRSTYVNASSSLPQEPIQETLSSRHTRSRRCCPIVPRDKEAALEDNSGQGGRCGNTGILGWTKKKVPKPSKLPVRLKLQGTRRGNSTFLLVCDETRMESWLLDVKRVRIPRPKFASTRYPAEPPKDYLEEVREETKKRDFASRELDKVTEELRRAVQDKL</sequence>
<reference evidence="2" key="1">
    <citation type="submission" date="2020-11" db="EMBL/GenBank/DDBJ databases">
        <authorList>
            <person name="Tran Van P."/>
        </authorList>
    </citation>
    <scope>NUCLEOTIDE SEQUENCE</scope>
</reference>
<proteinExistence type="predicted"/>
<gene>
    <name evidence="2" type="ORF">TSIB3V08_LOCUS7672</name>
</gene>
<name>A0A7R9AZN6_TIMSH</name>